<dbReference type="GO" id="GO:0045892">
    <property type="term" value="P:negative regulation of DNA-templated transcription"/>
    <property type="evidence" value="ECO:0007669"/>
    <property type="project" value="TreeGrafter"/>
</dbReference>
<comment type="caution">
    <text evidence="3">The sequence shown here is derived from an EMBL/GenBank/DDBJ whole genome shotgun (WGS) entry which is preliminary data.</text>
</comment>
<keyword evidence="4" id="KW-1185">Reference proteome</keyword>
<reference evidence="3 4" key="1">
    <citation type="submission" date="2024-02" db="EMBL/GenBank/DDBJ databases">
        <title>Chromosome-level genome assembly of the Eurasian Minnow (Phoxinus phoxinus).</title>
        <authorList>
            <person name="Oriowo T.O."/>
            <person name="Martin S."/>
            <person name="Stange M."/>
            <person name="Chrysostomakis Y."/>
            <person name="Brown T."/>
            <person name="Winkler S."/>
            <person name="Kukowka S."/>
            <person name="Myers E.W."/>
            <person name="Bohne A."/>
        </authorList>
    </citation>
    <scope>NUCLEOTIDE SEQUENCE [LARGE SCALE GENOMIC DNA]</scope>
    <source>
        <strain evidence="3">ZFMK-TIS-60720</strain>
        <tissue evidence="3">Whole Organism</tissue>
    </source>
</reference>
<name>A0AAN9H538_9TELE</name>
<feature type="region of interest" description="Disordered" evidence="1">
    <location>
        <begin position="114"/>
        <end position="136"/>
    </location>
</feature>
<dbReference type="GO" id="GO:0003682">
    <property type="term" value="F:chromatin binding"/>
    <property type="evidence" value="ECO:0007669"/>
    <property type="project" value="InterPro"/>
</dbReference>
<feature type="compositionally biased region" description="Basic and acidic residues" evidence="1">
    <location>
        <begin position="46"/>
        <end position="61"/>
    </location>
</feature>
<dbReference type="Pfam" id="PF01426">
    <property type="entry name" value="BAH"/>
    <property type="match status" value="1"/>
</dbReference>
<dbReference type="SMART" id="SM00439">
    <property type="entry name" value="BAH"/>
    <property type="match status" value="1"/>
</dbReference>
<dbReference type="GO" id="GO:0031507">
    <property type="term" value="P:heterochromatin formation"/>
    <property type="evidence" value="ECO:0007669"/>
    <property type="project" value="TreeGrafter"/>
</dbReference>
<sequence length="848" mass="92443">MTHARKKGSLSQCRGEGRGHVEGGSHGETVGGAWPARSMAKKVKARNREQHESQKHYLKMDKAKKHVSSRGKAKAVSERKRKLYPLRGRAAASDGEALSCHVLLTRLGGQEELIPEVDPKKEKSLQDKLSAPEPRKRRLASLNAEAVNSLLLEKKDTKLAKKHGDGASTTKTCSKRTSKAEMCQMKRKKDESDASLYAPAPRRLAGLNAAALMKLTSSTTGRIKSDRCKPKAQTPSKKLSRDPDGACEVCKSRSYESELSHAAAKPGFQSQSILGYPVTVVKEEPVEAELSAFCCCPPDCHRLALFLAQETDESRIKHLVPAHPALTLSAHPCVCADPCYAGYLVHIAHPGPGLSAPALLASSGIAHPFCGSVGSGCYRCGVGRYAFASRTCSFPTSCSHCRHPIKTEAFSLSQDEHSRSLLIPPTLPLSGCPSMPRVNRSPPLSRCPSMPRVNRSPPLSGCPSMPRVNQSPPLSRCPSMPRVNRSPSLSGCPSMPRVNRSPSLSGCPSMPRVNRSPPLSGCPSMPRVNRSPSLSGCPSMPRVNRSPPLSGCPSMPRVDRSPPLSGCPSMPRLNRSPPLSGCPSMPRVNRSPPLDPRLLSSMSDRRQAEVRLKVGKKCPQNPKPSNGSLTMGHTRLSKQPAASPASAKHQRKVSRHEATNGWRPVGVSTEKEVFIAGDDKTVLRQCYEAVERDGEVIRVRDTVLLRSGPRKKALPYVAKISALWEDPRTGELMMSLFWYYRPEHTQGGRDPSMHCENEIFASRHQDENSVACIEERCYVLPLAQYCRFCALAQRCAEGVCESSPLVPAPSASATPSHRPVPAGVDPQLVYLCRHVYDLRYGRILKNLQ</sequence>
<feature type="compositionally biased region" description="Basic residues" evidence="1">
    <location>
        <begin position="62"/>
        <end position="79"/>
    </location>
</feature>
<dbReference type="Gene3D" id="2.30.30.490">
    <property type="match status" value="1"/>
</dbReference>
<dbReference type="EMBL" id="JAYKXH010000012">
    <property type="protein sequence ID" value="KAK7151350.1"/>
    <property type="molecule type" value="Genomic_DNA"/>
</dbReference>
<proteinExistence type="predicted"/>
<feature type="region of interest" description="Disordered" evidence="1">
    <location>
        <begin position="440"/>
        <end position="658"/>
    </location>
</feature>
<dbReference type="AlphaFoldDB" id="A0AAN9H538"/>
<feature type="region of interest" description="Disordered" evidence="1">
    <location>
        <begin position="222"/>
        <end position="244"/>
    </location>
</feature>
<dbReference type="InterPro" id="IPR053032">
    <property type="entry name" value="BAH_domain-containing"/>
</dbReference>
<feature type="region of interest" description="Disordered" evidence="1">
    <location>
        <begin position="1"/>
        <end position="79"/>
    </location>
</feature>
<protein>
    <recommendedName>
        <fullName evidence="2">BAH domain-containing protein</fullName>
    </recommendedName>
</protein>
<gene>
    <name evidence="3" type="ORF">R3I93_012325</name>
</gene>
<dbReference type="PANTHER" id="PTHR46576">
    <property type="entry name" value="BROMO ADJACENT HOMOLOGY DOMAIN-CONTAINING 1 PROTEIN"/>
    <property type="match status" value="1"/>
</dbReference>
<dbReference type="PANTHER" id="PTHR46576:SF1">
    <property type="entry name" value="BROMO ADJACENT HOMOLOGY DOMAIN-CONTAINING 1 PROTEIN"/>
    <property type="match status" value="1"/>
</dbReference>
<feature type="compositionally biased region" description="Basic and acidic residues" evidence="1">
    <location>
        <begin position="117"/>
        <end position="126"/>
    </location>
</feature>
<feature type="domain" description="BAH" evidence="2">
    <location>
        <begin position="695"/>
        <end position="847"/>
    </location>
</feature>
<evidence type="ECO:0000256" key="1">
    <source>
        <dbReference type="SAM" id="MobiDB-lite"/>
    </source>
</evidence>
<dbReference type="GO" id="GO:0000976">
    <property type="term" value="F:transcription cis-regulatory region binding"/>
    <property type="evidence" value="ECO:0007669"/>
    <property type="project" value="TreeGrafter"/>
</dbReference>
<accession>A0AAN9H538</accession>
<dbReference type="PROSITE" id="PS51038">
    <property type="entry name" value="BAH"/>
    <property type="match status" value="1"/>
</dbReference>
<feature type="compositionally biased region" description="Basic and acidic residues" evidence="1">
    <location>
        <begin position="15"/>
        <end position="25"/>
    </location>
</feature>
<evidence type="ECO:0000313" key="4">
    <source>
        <dbReference type="Proteomes" id="UP001364617"/>
    </source>
</evidence>
<feature type="compositionally biased region" description="Basic and acidic residues" evidence="1">
    <location>
        <begin position="603"/>
        <end position="612"/>
    </location>
</feature>
<evidence type="ECO:0000259" key="2">
    <source>
        <dbReference type="PROSITE" id="PS51038"/>
    </source>
</evidence>
<evidence type="ECO:0000313" key="3">
    <source>
        <dbReference type="EMBL" id="KAK7151350.1"/>
    </source>
</evidence>
<dbReference type="InterPro" id="IPR043151">
    <property type="entry name" value="BAH_sf"/>
</dbReference>
<dbReference type="InterPro" id="IPR001025">
    <property type="entry name" value="BAH_dom"/>
</dbReference>
<dbReference type="Proteomes" id="UP001364617">
    <property type="component" value="Unassembled WGS sequence"/>
</dbReference>
<organism evidence="3 4">
    <name type="scientific">Phoxinus phoxinus</name>
    <name type="common">Eurasian minnow</name>
    <dbReference type="NCBI Taxonomy" id="58324"/>
    <lineage>
        <taxon>Eukaryota</taxon>
        <taxon>Metazoa</taxon>
        <taxon>Chordata</taxon>
        <taxon>Craniata</taxon>
        <taxon>Vertebrata</taxon>
        <taxon>Euteleostomi</taxon>
        <taxon>Actinopterygii</taxon>
        <taxon>Neopterygii</taxon>
        <taxon>Teleostei</taxon>
        <taxon>Ostariophysi</taxon>
        <taxon>Cypriniformes</taxon>
        <taxon>Leuciscidae</taxon>
        <taxon>Phoxininae</taxon>
        <taxon>Phoxinus</taxon>
    </lineage>
</organism>
<dbReference type="GO" id="GO:0005677">
    <property type="term" value="C:chromatin silencing complex"/>
    <property type="evidence" value="ECO:0007669"/>
    <property type="project" value="TreeGrafter"/>
</dbReference>